<evidence type="ECO:0000313" key="3">
    <source>
        <dbReference type="Proteomes" id="UP000579153"/>
    </source>
</evidence>
<dbReference type="AlphaFoldDB" id="A0A7W9GC70"/>
<evidence type="ECO:0000313" key="2">
    <source>
        <dbReference type="EMBL" id="MBB5781074.1"/>
    </source>
</evidence>
<accession>A0A7W9GC70</accession>
<organism evidence="2 3">
    <name type="scientific">Nonomuraea jabiensis</name>
    <dbReference type="NCBI Taxonomy" id="882448"/>
    <lineage>
        <taxon>Bacteria</taxon>
        <taxon>Bacillati</taxon>
        <taxon>Actinomycetota</taxon>
        <taxon>Actinomycetes</taxon>
        <taxon>Streptosporangiales</taxon>
        <taxon>Streptosporangiaceae</taxon>
        <taxon>Nonomuraea</taxon>
    </lineage>
</organism>
<protein>
    <submittedName>
        <fullName evidence="2">Uncharacterized protein</fullName>
    </submittedName>
</protein>
<keyword evidence="3" id="KW-1185">Reference proteome</keyword>
<dbReference type="RefSeq" id="WP_185074433.1">
    <property type="nucleotide sequence ID" value="NZ_JACHMB010000001.1"/>
</dbReference>
<evidence type="ECO:0000256" key="1">
    <source>
        <dbReference type="SAM" id="MobiDB-lite"/>
    </source>
</evidence>
<dbReference type="EMBL" id="JACHMB010000001">
    <property type="protein sequence ID" value="MBB5781074.1"/>
    <property type="molecule type" value="Genomic_DNA"/>
</dbReference>
<name>A0A7W9GC70_9ACTN</name>
<gene>
    <name evidence="2" type="ORF">HD596_007830</name>
</gene>
<sequence length="173" mass="18605">MSSAILIAGENSLSVEVTNPTATVPWGRWETYQKQGGVSDQGTAILLGQAALERASEERVQLTRQIRPYAARWLPFEDYRVGDFVLAPGDGAAMESLRVRQITLSSGADGVIGGNLVRNDRFLETDSSWPVRPRASSTAASPLAGPAPTRPLRRRAASRPRDGPHRGAAGPCR</sequence>
<comment type="caution">
    <text evidence="2">The sequence shown here is derived from an EMBL/GenBank/DDBJ whole genome shotgun (WGS) entry which is preliminary data.</text>
</comment>
<dbReference type="Proteomes" id="UP000579153">
    <property type="component" value="Unassembled WGS sequence"/>
</dbReference>
<proteinExistence type="predicted"/>
<feature type="region of interest" description="Disordered" evidence="1">
    <location>
        <begin position="127"/>
        <end position="173"/>
    </location>
</feature>
<reference evidence="2 3" key="1">
    <citation type="submission" date="2020-08" db="EMBL/GenBank/DDBJ databases">
        <title>Sequencing the genomes of 1000 actinobacteria strains.</title>
        <authorList>
            <person name="Klenk H.-P."/>
        </authorList>
    </citation>
    <scope>NUCLEOTIDE SEQUENCE [LARGE SCALE GENOMIC DNA]</scope>
    <source>
        <strain evidence="2 3">DSM 45507</strain>
    </source>
</reference>